<dbReference type="PANTHER" id="PTHR36927:SF4">
    <property type="entry name" value="BLR5718 PROTEIN"/>
    <property type="match status" value="1"/>
</dbReference>
<feature type="transmembrane region" description="Helical" evidence="1">
    <location>
        <begin position="393"/>
        <end position="413"/>
    </location>
</feature>
<dbReference type="AlphaFoldDB" id="A0AAI8VXX7"/>
<dbReference type="GO" id="GO:0016747">
    <property type="term" value="F:acyltransferase activity, transferring groups other than amino-acyl groups"/>
    <property type="evidence" value="ECO:0007669"/>
    <property type="project" value="InterPro"/>
</dbReference>
<feature type="transmembrane region" description="Helical" evidence="1">
    <location>
        <begin position="315"/>
        <end position="336"/>
    </location>
</feature>
<feature type="transmembrane region" description="Helical" evidence="1">
    <location>
        <begin position="21"/>
        <end position="42"/>
    </location>
</feature>
<dbReference type="PANTHER" id="PTHR36927">
    <property type="entry name" value="BLR4337 PROTEIN"/>
    <property type="match status" value="1"/>
</dbReference>
<name>A0AAI8VXX7_9PEZI</name>
<keyword evidence="4" id="KW-1185">Reference proteome</keyword>
<feature type="transmembrane region" description="Helical" evidence="1">
    <location>
        <begin position="145"/>
        <end position="167"/>
    </location>
</feature>
<comment type="caution">
    <text evidence="3">The sequence shown here is derived from an EMBL/GenBank/DDBJ whole genome shotgun (WGS) entry which is preliminary data.</text>
</comment>
<protein>
    <submittedName>
        <fullName evidence="3">Uu.00g008940.m01.CDS01</fullName>
    </submittedName>
</protein>
<feature type="transmembrane region" description="Helical" evidence="1">
    <location>
        <begin position="96"/>
        <end position="114"/>
    </location>
</feature>
<dbReference type="InterPro" id="IPR002656">
    <property type="entry name" value="Acyl_transf_3_dom"/>
</dbReference>
<accession>A0AAI8VXX7</accession>
<dbReference type="InterPro" id="IPR050623">
    <property type="entry name" value="Glucan_succinyl_AcylTrfase"/>
</dbReference>
<feature type="transmembrane region" description="Helical" evidence="1">
    <location>
        <begin position="179"/>
        <end position="202"/>
    </location>
</feature>
<evidence type="ECO:0000259" key="2">
    <source>
        <dbReference type="Pfam" id="PF01757"/>
    </source>
</evidence>
<feature type="transmembrane region" description="Helical" evidence="1">
    <location>
        <begin position="271"/>
        <end position="295"/>
    </location>
</feature>
<sequence length="430" mass="47375">MAATSNNIITLRRHDLDNLRTFLTGLVTVHHTSLAYGGVGSWKVKSACFAGNSPVLMGFNIFDQSFFMGMFFWISGRVSAQSLSKTSPSAFIKSKLLRLGAPALVYSYAIDPMMRAAMLTSWNLESLRASVIASWTTPHGLRGPVWYIGTMLAFDVTAAIATKIGWTTTTKGDKERSRIYGLLCRYGWIGVAASSFLIRLWYPVGKTIPILSLQPAFLSQYVYSYLLGAVSYKEQQPRIYAPFETMDASVDRTPGRTEKESTQSTRSQDGLMLTPALVISLSTMLLIFLPGLLISPDSWLDWTIKHFPGGWNWTALIYAIWNEFSFAVTAPALMAYFQRHYSQATKSSPFSARASYAAFLLHTPVIIGMTVLVDRLLCPQGTAPAWMNSGVWQMLGPVAMTLGAGLLSAYASFEIAGKALSWIPGLKNII</sequence>
<evidence type="ECO:0000313" key="4">
    <source>
        <dbReference type="Proteomes" id="UP001295740"/>
    </source>
</evidence>
<evidence type="ECO:0000256" key="1">
    <source>
        <dbReference type="SAM" id="Phobius"/>
    </source>
</evidence>
<organism evidence="3 4">
    <name type="scientific">Anthostomella pinea</name>
    <dbReference type="NCBI Taxonomy" id="933095"/>
    <lineage>
        <taxon>Eukaryota</taxon>
        <taxon>Fungi</taxon>
        <taxon>Dikarya</taxon>
        <taxon>Ascomycota</taxon>
        <taxon>Pezizomycotina</taxon>
        <taxon>Sordariomycetes</taxon>
        <taxon>Xylariomycetidae</taxon>
        <taxon>Xylariales</taxon>
        <taxon>Xylariaceae</taxon>
        <taxon>Anthostomella</taxon>
    </lineage>
</organism>
<keyword evidence="1" id="KW-0472">Membrane</keyword>
<feature type="transmembrane region" description="Helical" evidence="1">
    <location>
        <begin position="356"/>
        <end position="373"/>
    </location>
</feature>
<evidence type="ECO:0000313" key="3">
    <source>
        <dbReference type="EMBL" id="CAJ2512775.1"/>
    </source>
</evidence>
<feature type="domain" description="Acyltransferase 3" evidence="2">
    <location>
        <begin position="14"/>
        <end position="392"/>
    </location>
</feature>
<keyword evidence="1" id="KW-0812">Transmembrane</keyword>
<feature type="transmembrane region" description="Helical" evidence="1">
    <location>
        <begin position="54"/>
        <end position="75"/>
    </location>
</feature>
<dbReference type="EMBL" id="CAUWAG010000020">
    <property type="protein sequence ID" value="CAJ2512775.1"/>
    <property type="molecule type" value="Genomic_DNA"/>
</dbReference>
<reference evidence="3" key="1">
    <citation type="submission" date="2023-10" db="EMBL/GenBank/DDBJ databases">
        <authorList>
            <person name="Hackl T."/>
        </authorList>
    </citation>
    <scope>NUCLEOTIDE SEQUENCE</scope>
</reference>
<proteinExistence type="predicted"/>
<dbReference type="Pfam" id="PF01757">
    <property type="entry name" value="Acyl_transf_3"/>
    <property type="match status" value="1"/>
</dbReference>
<keyword evidence="1" id="KW-1133">Transmembrane helix</keyword>
<feature type="transmembrane region" description="Helical" evidence="1">
    <location>
        <begin position="208"/>
        <end position="228"/>
    </location>
</feature>
<gene>
    <name evidence="3" type="ORF">KHLLAP_LOCUS13243</name>
</gene>
<dbReference type="Proteomes" id="UP001295740">
    <property type="component" value="Unassembled WGS sequence"/>
</dbReference>